<dbReference type="InterPro" id="IPR016135">
    <property type="entry name" value="UBQ-conjugating_enzyme/RWD"/>
</dbReference>
<evidence type="ECO:0000313" key="23">
    <source>
        <dbReference type="Proteomes" id="UP000276864"/>
    </source>
</evidence>
<feature type="compositionally biased region" description="Basic residues" evidence="19">
    <location>
        <begin position="60"/>
        <end position="72"/>
    </location>
</feature>
<keyword evidence="8" id="KW-0833">Ubl conjugation pathway</keyword>
<dbReference type="GO" id="GO:0006281">
    <property type="term" value="P:DNA repair"/>
    <property type="evidence" value="ECO:0007669"/>
    <property type="project" value="UniProtKB-KW"/>
</dbReference>
<evidence type="ECO:0000256" key="20">
    <source>
        <dbReference type="SAM" id="Phobius"/>
    </source>
</evidence>
<keyword evidence="14" id="KW-0234">DNA repair</keyword>
<organism evidence="22 23">
    <name type="scientific">Hortaea werneckii</name>
    <name type="common">Black yeast</name>
    <name type="synonym">Cladosporium werneckii</name>
    <dbReference type="NCBI Taxonomy" id="91943"/>
    <lineage>
        <taxon>Eukaryota</taxon>
        <taxon>Fungi</taxon>
        <taxon>Dikarya</taxon>
        <taxon>Ascomycota</taxon>
        <taxon>Pezizomycotina</taxon>
        <taxon>Dothideomycetes</taxon>
        <taxon>Dothideomycetidae</taxon>
        <taxon>Mycosphaerellales</taxon>
        <taxon>Teratosphaeriaceae</taxon>
        <taxon>Hortaea</taxon>
    </lineage>
</organism>
<dbReference type="Proteomes" id="UP000276864">
    <property type="component" value="Unassembled WGS sequence"/>
</dbReference>
<keyword evidence="6" id="KW-0547">Nucleotide-binding</keyword>
<comment type="caution">
    <text evidence="22">The sequence shown here is derived from an EMBL/GenBank/DDBJ whole genome shotgun (WGS) entry which is preliminary data.</text>
</comment>
<evidence type="ECO:0000256" key="2">
    <source>
        <dbReference type="ARBA" id="ARBA00004496"/>
    </source>
</evidence>
<evidence type="ECO:0000256" key="14">
    <source>
        <dbReference type="ARBA" id="ARBA00023204"/>
    </source>
</evidence>
<dbReference type="InterPro" id="IPR023313">
    <property type="entry name" value="UBQ-conjugating_AS"/>
</dbReference>
<feature type="transmembrane region" description="Helical" evidence="20">
    <location>
        <begin position="185"/>
        <end position="201"/>
    </location>
</feature>
<keyword evidence="7" id="KW-0227">DNA damage</keyword>
<feature type="active site" description="Glycyl thioester intermediate" evidence="18">
    <location>
        <position position="528"/>
    </location>
</feature>
<evidence type="ECO:0000256" key="17">
    <source>
        <dbReference type="ARBA" id="ARBA00042179"/>
    </source>
</evidence>
<keyword evidence="9" id="KW-0067">ATP-binding</keyword>
<dbReference type="CDD" id="cd23790">
    <property type="entry name" value="UBCc_UBE2A_2B"/>
    <property type="match status" value="1"/>
</dbReference>
<feature type="compositionally biased region" description="Acidic residues" evidence="19">
    <location>
        <begin position="44"/>
        <end position="55"/>
    </location>
</feature>
<feature type="transmembrane region" description="Helical" evidence="20">
    <location>
        <begin position="308"/>
        <end position="329"/>
    </location>
</feature>
<dbReference type="InterPro" id="IPR037997">
    <property type="entry name" value="Dgk1-like"/>
</dbReference>
<keyword evidence="20" id="KW-0472">Membrane</keyword>
<evidence type="ECO:0000256" key="6">
    <source>
        <dbReference type="ARBA" id="ARBA00022741"/>
    </source>
</evidence>
<dbReference type="PROSITE" id="PS50127">
    <property type="entry name" value="UBC_2"/>
    <property type="match status" value="1"/>
</dbReference>
<dbReference type="GO" id="GO:0004143">
    <property type="term" value="F:ATP-dependent diacylglycerol kinase activity"/>
    <property type="evidence" value="ECO:0007669"/>
    <property type="project" value="InterPro"/>
</dbReference>
<name>A0A3M7AJ24_HORWE</name>
<evidence type="ECO:0000256" key="5">
    <source>
        <dbReference type="ARBA" id="ARBA00022679"/>
    </source>
</evidence>
<evidence type="ECO:0000256" key="1">
    <source>
        <dbReference type="ARBA" id="ARBA00004123"/>
    </source>
</evidence>
<comment type="subcellular location">
    <subcellularLocation>
        <location evidence="2">Cytoplasm</location>
    </subcellularLocation>
    <subcellularLocation>
        <location evidence="1">Nucleus</location>
    </subcellularLocation>
</comment>
<evidence type="ECO:0000256" key="11">
    <source>
        <dbReference type="ARBA" id="ARBA00022969"/>
    </source>
</evidence>
<dbReference type="GO" id="GO:0030435">
    <property type="term" value="P:sporulation resulting in formation of a cellular spore"/>
    <property type="evidence" value="ECO:0007669"/>
    <property type="project" value="UniProtKB-KW"/>
</dbReference>
<keyword evidence="12" id="KW-0805">Transcription regulation</keyword>
<dbReference type="AlphaFoldDB" id="A0A3M7AJ24"/>
<proteinExistence type="predicted"/>
<dbReference type="PANTHER" id="PTHR31303">
    <property type="entry name" value="CTP-DEPENDENT DIACYLGLYCEROL KINASE 1"/>
    <property type="match status" value="1"/>
</dbReference>
<dbReference type="SMART" id="SM00212">
    <property type="entry name" value="UBCc"/>
    <property type="match status" value="1"/>
</dbReference>
<dbReference type="EMBL" id="QWIM01001234">
    <property type="protein sequence ID" value="RMY27566.1"/>
    <property type="molecule type" value="Genomic_DNA"/>
</dbReference>
<keyword evidence="4" id="KW-0963">Cytoplasm</keyword>
<dbReference type="GO" id="GO:0006325">
    <property type="term" value="P:chromatin organization"/>
    <property type="evidence" value="ECO:0007669"/>
    <property type="project" value="UniProtKB-KW"/>
</dbReference>
<gene>
    <name evidence="22" type="ORF">D0866_10054</name>
</gene>
<dbReference type="Gene3D" id="3.10.110.10">
    <property type="entry name" value="Ubiquitin Conjugating Enzyme"/>
    <property type="match status" value="1"/>
</dbReference>
<keyword evidence="5" id="KW-0808">Transferase</keyword>
<sequence length="591" mass="64547">MSNRQVPETPRVISPSPTPSEQGQKDNYFSKPGNRMSSAGAVEPIEEADQLEEDADLARARPRSRSPKIIRKGTKEMMMNGGVGSSSSRGEAGGVTTQAKTSMPSASAGGASMAQRRKKPSDIQRPPNGDQAAPNGFLSPASAYPQGYGSSYWRNLSRSPSPLGLIPIHREWRAFVHKHEVPRKILHVSIGFLTLYLYYMGWQPTQIHPILLRALIPIFTLDVLRFRWPAFNRAYIRVVGAFMRESEAHDRYNGVISYLAGLWVTMRFCRKDVAIMSVLLLSWCDTAASTVGRWLGRYTPRVRKGKSLAGSLAAFAVGVVTAVVFWGFIAPTGRGSGMNSGANAFAFEGVLTLPPRAREVLGLSASPGTVEGPMALAVLSLLSGLAASVSEAIDILGLDDNLTIPILCGIELGACLWGPRPHTRSTTAATSYTTTTTTTAMSTAARRRLMRDFKRMQTDPPAGVSASPIADNVMTWNAVIIGPSDTPFEDGTFRLVMHFEEAYPNKPPGVKFISQMFHPNVYGSGELCLDILQNRWSPTYDVAAILTSVQSLLNDPNTSSPANVEASNLYKDNRKEYTKRVRETVEKSWED</sequence>
<keyword evidence="13" id="KW-0804">Transcription</keyword>
<keyword evidence="20" id="KW-1133">Transmembrane helix</keyword>
<evidence type="ECO:0000256" key="8">
    <source>
        <dbReference type="ARBA" id="ARBA00022786"/>
    </source>
</evidence>
<protein>
    <recommendedName>
        <fullName evidence="16">Ubiquitin-conjugating enzyme E2 2</fullName>
        <ecNumber evidence="3">2.3.2.23</ecNumber>
    </recommendedName>
    <alternativeName>
        <fullName evidence="17">E2 ubiquitin-conjugating enzyme 2</fullName>
    </alternativeName>
</protein>
<dbReference type="GO" id="GO:0061631">
    <property type="term" value="F:ubiquitin conjugating enzyme activity"/>
    <property type="evidence" value="ECO:0007669"/>
    <property type="project" value="UniProtKB-EC"/>
</dbReference>
<dbReference type="VEuPathDB" id="FungiDB:BTJ68_09205"/>
<keyword evidence="20" id="KW-0812">Transmembrane</keyword>
<evidence type="ECO:0000256" key="19">
    <source>
        <dbReference type="SAM" id="MobiDB-lite"/>
    </source>
</evidence>
<feature type="compositionally biased region" description="Low complexity" evidence="19">
    <location>
        <begin position="102"/>
        <end position="114"/>
    </location>
</feature>
<evidence type="ECO:0000256" key="18">
    <source>
        <dbReference type="PROSITE-ProRule" id="PRU10133"/>
    </source>
</evidence>
<evidence type="ECO:0000256" key="12">
    <source>
        <dbReference type="ARBA" id="ARBA00023015"/>
    </source>
</evidence>
<evidence type="ECO:0000256" key="4">
    <source>
        <dbReference type="ARBA" id="ARBA00022490"/>
    </source>
</evidence>
<dbReference type="InterPro" id="IPR000608">
    <property type="entry name" value="UBC"/>
</dbReference>
<evidence type="ECO:0000256" key="13">
    <source>
        <dbReference type="ARBA" id="ARBA00023163"/>
    </source>
</evidence>
<keyword evidence="15" id="KW-0539">Nucleus</keyword>
<dbReference type="GO" id="GO:0005634">
    <property type="term" value="C:nucleus"/>
    <property type="evidence" value="ECO:0007669"/>
    <property type="project" value="UniProtKB-SubCell"/>
</dbReference>
<evidence type="ECO:0000256" key="10">
    <source>
        <dbReference type="ARBA" id="ARBA00022853"/>
    </source>
</evidence>
<feature type="transmembrane region" description="Helical" evidence="20">
    <location>
        <begin position="274"/>
        <end position="296"/>
    </location>
</feature>
<evidence type="ECO:0000313" key="22">
    <source>
        <dbReference type="EMBL" id="RMY27566.1"/>
    </source>
</evidence>
<accession>A0A3M7AJ24</accession>
<evidence type="ECO:0000256" key="3">
    <source>
        <dbReference type="ARBA" id="ARBA00012486"/>
    </source>
</evidence>
<dbReference type="Pfam" id="PF00179">
    <property type="entry name" value="UQ_con"/>
    <property type="match status" value="1"/>
</dbReference>
<dbReference type="SUPFAM" id="SSF54495">
    <property type="entry name" value="UBC-like"/>
    <property type="match status" value="1"/>
</dbReference>
<dbReference type="EC" id="2.3.2.23" evidence="3"/>
<evidence type="ECO:0000256" key="9">
    <source>
        <dbReference type="ARBA" id="ARBA00022840"/>
    </source>
</evidence>
<dbReference type="GO" id="GO:0006654">
    <property type="term" value="P:phosphatidic acid biosynthetic process"/>
    <property type="evidence" value="ECO:0007669"/>
    <property type="project" value="TreeGrafter"/>
</dbReference>
<reference evidence="22 23" key="1">
    <citation type="journal article" date="2018" name="BMC Genomics">
        <title>Genomic evidence for intraspecific hybridization in a clonal and extremely halotolerant yeast.</title>
        <authorList>
            <person name="Gostincar C."/>
            <person name="Stajich J.E."/>
            <person name="Zupancic J."/>
            <person name="Zalar P."/>
            <person name="Gunde-Cimerman N."/>
        </authorList>
    </citation>
    <scope>NUCLEOTIDE SEQUENCE [LARGE SCALE GENOMIC DNA]</scope>
    <source>
        <strain evidence="22 23">EXF-6651</strain>
    </source>
</reference>
<dbReference type="GO" id="GO:0005524">
    <property type="term" value="F:ATP binding"/>
    <property type="evidence" value="ECO:0007669"/>
    <property type="project" value="UniProtKB-KW"/>
</dbReference>
<evidence type="ECO:0000256" key="15">
    <source>
        <dbReference type="ARBA" id="ARBA00023242"/>
    </source>
</evidence>
<evidence type="ECO:0000256" key="16">
    <source>
        <dbReference type="ARBA" id="ARBA00039884"/>
    </source>
</evidence>
<evidence type="ECO:0000256" key="7">
    <source>
        <dbReference type="ARBA" id="ARBA00022763"/>
    </source>
</evidence>
<dbReference type="FunFam" id="3.10.110.10:FF:000007">
    <property type="entry name" value="Ubiquitin-conjugating enzyme E2 2"/>
    <property type="match status" value="1"/>
</dbReference>
<keyword evidence="10" id="KW-0156">Chromatin regulator</keyword>
<dbReference type="PANTHER" id="PTHR31303:SF1">
    <property type="entry name" value="CTP-DEPENDENT DIACYLGLYCEROL KINASE 1"/>
    <property type="match status" value="1"/>
</dbReference>
<keyword evidence="11" id="KW-0749">Sporulation</keyword>
<evidence type="ECO:0000259" key="21">
    <source>
        <dbReference type="PROSITE" id="PS50127"/>
    </source>
</evidence>
<feature type="region of interest" description="Disordered" evidence="19">
    <location>
        <begin position="1"/>
        <end position="138"/>
    </location>
</feature>
<dbReference type="PROSITE" id="PS00183">
    <property type="entry name" value="UBC_1"/>
    <property type="match status" value="1"/>
</dbReference>
<feature type="domain" description="UBC core" evidence="21">
    <location>
        <begin position="444"/>
        <end position="590"/>
    </location>
</feature>
<dbReference type="GO" id="GO:0005789">
    <property type="term" value="C:endoplasmic reticulum membrane"/>
    <property type="evidence" value="ECO:0007669"/>
    <property type="project" value="TreeGrafter"/>
</dbReference>
<dbReference type="VEuPathDB" id="FungiDB:BTJ68_14896"/>